<protein>
    <submittedName>
        <fullName evidence="1">Uncharacterized protein</fullName>
    </submittedName>
</protein>
<gene>
    <name evidence="1" type="ORF">EOD41_00755</name>
</gene>
<name>A0A437MXZ6_9SPHI</name>
<dbReference type="EMBL" id="SACK01000001">
    <property type="protein sequence ID" value="RVU02503.1"/>
    <property type="molecule type" value="Genomic_DNA"/>
</dbReference>
<sequence length="125" mass="14327">MLFKTPKRKVKRVALEPEKIVQKGFGNEMPPQKILVDIYFDQKGLPNEAAQFYAHFEKADWRSAKGTPYRNWNCWPASGYLTMSSKSSCAAGCVKTCVWLQVDFFNAASIIIQIDKFIILSSWQK</sequence>
<comment type="caution">
    <text evidence="1">The sequence shown here is derived from an EMBL/GenBank/DDBJ whole genome shotgun (WGS) entry which is preliminary data.</text>
</comment>
<evidence type="ECO:0000313" key="1">
    <source>
        <dbReference type="EMBL" id="RVU02503.1"/>
    </source>
</evidence>
<evidence type="ECO:0000313" key="2">
    <source>
        <dbReference type="Proteomes" id="UP000282759"/>
    </source>
</evidence>
<accession>A0A437MXZ6</accession>
<dbReference type="Proteomes" id="UP000282759">
    <property type="component" value="Unassembled WGS sequence"/>
</dbReference>
<organism evidence="1 2">
    <name type="scientific">Mucilaginibacter limnophilus</name>
    <dbReference type="NCBI Taxonomy" id="1932778"/>
    <lineage>
        <taxon>Bacteria</taxon>
        <taxon>Pseudomonadati</taxon>
        <taxon>Bacteroidota</taxon>
        <taxon>Sphingobacteriia</taxon>
        <taxon>Sphingobacteriales</taxon>
        <taxon>Sphingobacteriaceae</taxon>
        <taxon>Mucilaginibacter</taxon>
    </lineage>
</organism>
<dbReference type="RefSeq" id="WP_127702879.1">
    <property type="nucleotide sequence ID" value="NZ_SACK01000001.1"/>
</dbReference>
<keyword evidence="2" id="KW-1185">Reference proteome</keyword>
<dbReference type="OrthoDB" id="1442826at2"/>
<reference evidence="1 2" key="1">
    <citation type="submission" date="2019-01" db="EMBL/GenBank/DDBJ databases">
        <authorList>
            <person name="Chen W.-M."/>
        </authorList>
    </citation>
    <scope>NUCLEOTIDE SEQUENCE [LARGE SCALE GENOMIC DNA]</scope>
    <source>
        <strain evidence="1 2">YBJ-36</strain>
    </source>
</reference>
<dbReference type="AlphaFoldDB" id="A0A437MXZ6"/>
<proteinExistence type="predicted"/>